<dbReference type="GO" id="GO:0006281">
    <property type="term" value="P:DNA repair"/>
    <property type="evidence" value="ECO:0007669"/>
    <property type="project" value="TreeGrafter"/>
</dbReference>
<reference evidence="1" key="1">
    <citation type="submission" date="2021-05" db="EMBL/GenBank/DDBJ databases">
        <title>Whole genome sequence of Curtobacterium flaccumfaciens pv. flaccumfaciens strain CFBP 3417.</title>
        <authorList>
            <person name="Osdaghi E."/>
            <person name="Taghouti G."/>
            <person name="Portier P."/>
            <person name="Fazliarab A."/>
            <person name="Taghavi S.M."/>
            <person name="Briand M."/>
            <person name="Le-Saux M."/>
            <person name="Jacques M.-A."/>
        </authorList>
    </citation>
    <scope>NUCLEOTIDE SEQUENCE</scope>
    <source>
        <strain evidence="1">CFBP 3417</strain>
    </source>
</reference>
<dbReference type="Proteomes" id="UP000709437">
    <property type="component" value="Unassembled WGS sequence"/>
</dbReference>
<dbReference type="Pfam" id="PF00702">
    <property type="entry name" value="Hydrolase"/>
    <property type="match status" value="1"/>
</dbReference>
<proteinExistence type="predicted"/>
<dbReference type="AlphaFoldDB" id="A0A9Q2W1U9"/>
<keyword evidence="1" id="KW-0378">Hydrolase</keyword>
<dbReference type="SFLD" id="SFLDG01129">
    <property type="entry name" value="C1.5:_HAD__Beta-PGM__Phosphata"/>
    <property type="match status" value="1"/>
</dbReference>
<dbReference type="InterPro" id="IPR050155">
    <property type="entry name" value="HAD-like_hydrolase_sf"/>
</dbReference>
<dbReference type="EMBL" id="JAHEWX010000005">
    <property type="protein sequence ID" value="MBT1541301.1"/>
    <property type="molecule type" value="Genomic_DNA"/>
</dbReference>
<evidence type="ECO:0000313" key="2">
    <source>
        <dbReference type="Proteomes" id="UP000709437"/>
    </source>
</evidence>
<dbReference type="InterPro" id="IPR036412">
    <property type="entry name" value="HAD-like_sf"/>
</dbReference>
<name>A0A9Q2W1U9_9MICO</name>
<protein>
    <submittedName>
        <fullName evidence="1">HAD hydrolase-like protein</fullName>
    </submittedName>
</protein>
<dbReference type="Gene3D" id="3.40.50.1000">
    <property type="entry name" value="HAD superfamily/HAD-like"/>
    <property type="match status" value="1"/>
</dbReference>
<dbReference type="InterPro" id="IPR023214">
    <property type="entry name" value="HAD_sf"/>
</dbReference>
<dbReference type="SFLD" id="SFLDS00003">
    <property type="entry name" value="Haloacid_Dehalogenase"/>
    <property type="match status" value="1"/>
</dbReference>
<comment type="caution">
    <text evidence="1">The sequence shown here is derived from an EMBL/GenBank/DDBJ whole genome shotgun (WGS) entry which is preliminary data.</text>
</comment>
<dbReference type="GO" id="GO:0005829">
    <property type="term" value="C:cytosol"/>
    <property type="evidence" value="ECO:0007669"/>
    <property type="project" value="TreeGrafter"/>
</dbReference>
<organism evidence="1 2">
    <name type="scientific">Curtobacterium flaccumfaciens pv. flaccumfaciens</name>
    <dbReference type="NCBI Taxonomy" id="138532"/>
    <lineage>
        <taxon>Bacteria</taxon>
        <taxon>Bacillati</taxon>
        <taxon>Actinomycetota</taxon>
        <taxon>Actinomycetes</taxon>
        <taxon>Micrococcales</taxon>
        <taxon>Microbacteriaceae</taxon>
        <taxon>Curtobacterium</taxon>
    </lineage>
</organism>
<dbReference type="SUPFAM" id="SSF56784">
    <property type="entry name" value="HAD-like"/>
    <property type="match status" value="1"/>
</dbReference>
<dbReference type="PANTHER" id="PTHR43434">
    <property type="entry name" value="PHOSPHOGLYCOLATE PHOSPHATASE"/>
    <property type="match status" value="1"/>
</dbReference>
<dbReference type="RefSeq" id="WP_214562574.1">
    <property type="nucleotide sequence ID" value="NZ_JAHEWX010000005.1"/>
</dbReference>
<evidence type="ECO:0000313" key="1">
    <source>
        <dbReference type="EMBL" id="MBT1541301.1"/>
    </source>
</evidence>
<accession>A0A9Q2W1U9</accession>
<sequence length="230" mass="23917">MISLVCLDMAGTTVDDGGVVLDAFRTALTDVGLERGSAEHDHAVQYAVDTMGQSKIAVFTALFDGDVVRAEAANTAFERAYARTLDRGVRPVDGAVETLVALRAAGRQIALTTGFSPATRDAVLDLLGWRPLVDLALSPADAGRGRPYPDMVLTAVLRTGTDDVRAVAVVGDTVADLLTGHRAGASVVAGVRTGTHQDADFATVEHTHVLDSVAELPSVLAEVDEAVAAV</sequence>
<gene>
    <name evidence="1" type="ORF">KK103_05955</name>
</gene>
<dbReference type="PANTHER" id="PTHR43434:SF19">
    <property type="entry name" value="PHOSPHONOACETALDEHYDE HYDROLASE"/>
    <property type="match status" value="1"/>
</dbReference>
<dbReference type="GO" id="GO:0008967">
    <property type="term" value="F:phosphoglycolate phosphatase activity"/>
    <property type="evidence" value="ECO:0007669"/>
    <property type="project" value="TreeGrafter"/>
</dbReference>